<dbReference type="eggNOG" id="COG2604">
    <property type="taxonomic scope" value="Bacteria"/>
</dbReference>
<dbReference type="PANTHER" id="PTHR41786:SF1">
    <property type="entry name" value="6-HYDROXYMETHYLPTERIN DIPHOSPHOKINASE MPTE-LIKE DOMAIN-CONTAINING PROTEIN"/>
    <property type="match status" value="1"/>
</dbReference>
<feature type="domain" description="6-hydroxymethylpterin diphosphokinase MptE-like" evidence="1">
    <location>
        <begin position="194"/>
        <end position="342"/>
    </location>
</feature>
<dbReference type="InterPro" id="IPR002826">
    <property type="entry name" value="MptE-like"/>
</dbReference>
<dbReference type="RefSeq" id="WP_013254524.1">
    <property type="nucleotide sequence ID" value="NC_014364.1"/>
</dbReference>
<organism evidence="2 3">
    <name type="scientific">Sediminispirochaeta smaragdinae (strain DSM 11293 / JCM 15392 / SEBR 4228)</name>
    <name type="common">Spirochaeta smaragdinae</name>
    <dbReference type="NCBI Taxonomy" id="573413"/>
    <lineage>
        <taxon>Bacteria</taxon>
        <taxon>Pseudomonadati</taxon>
        <taxon>Spirochaetota</taxon>
        <taxon>Spirochaetia</taxon>
        <taxon>Spirochaetales</taxon>
        <taxon>Spirochaetaceae</taxon>
        <taxon>Sediminispirochaeta</taxon>
    </lineage>
</organism>
<dbReference type="STRING" id="573413.Spirs_1934"/>
<dbReference type="AlphaFoldDB" id="E1R1B9"/>
<sequence>MNQSALRLFRSKNGALTAQIENYLIHSKYDPLREAYQFAERLAPCSLFSWIIIIGDLFAYLATAIHEKFPQAHIISLSPERGLVQSSFSLDEMIQKGVYRWEDKNLATLQLFLDDCIPDHAVQDLRVLHWNPVLRAYPGWSKEVIRVITERADLLSANYTTSRVFARRWLKNGLAHLAFDYMQGPLHMITSIHGPTIVAASGPGLSEFFPLLARYRDFYFLCALPSSLKALHEAGLSPDLIMHADAGYWATLHLHNLSHLHEEKQKPILFSSLTSAPFHQRQEKNERYVHGMFIEEDSPFAIESPSLIHLPARGTVAANAFDLLNQIATGPIFFAGLDLAASDLRFHVKPHTFDSRITSGTYRYEPELHRRFIRSLEQGFSGSGLRKSSNALSLYARFFSNRTDVKGISRITSSCSISLPGDKEITFLERFLAHEVSGQRSIVYKTKTIDLDIIRTTVLNNFQNRLNTMKQLQDQELRTLLSLAPSKRSIEEHRLINLFTMIDCDLHDVSKARIRKAIEPIEEMIEHVKKHHP</sequence>
<evidence type="ECO:0000313" key="3">
    <source>
        <dbReference type="Proteomes" id="UP000002318"/>
    </source>
</evidence>
<dbReference type="EMBL" id="CP002116">
    <property type="protein sequence ID" value="ADK81060.1"/>
    <property type="molecule type" value="Genomic_DNA"/>
</dbReference>
<evidence type="ECO:0000313" key="2">
    <source>
        <dbReference type="EMBL" id="ADK81060.1"/>
    </source>
</evidence>
<dbReference type="Pfam" id="PF01973">
    <property type="entry name" value="MptE-like"/>
    <property type="match status" value="1"/>
</dbReference>
<dbReference type="Proteomes" id="UP000002318">
    <property type="component" value="Chromosome"/>
</dbReference>
<dbReference type="HOGENOM" id="CLU_510803_0_0_12"/>
<dbReference type="PANTHER" id="PTHR41786">
    <property type="entry name" value="MOTILITY ACCESSORY FACTOR MAF"/>
    <property type="match status" value="1"/>
</dbReference>
<gene>
    <name evidence="2" type="ordered locus">Spirs_1934</name>
</gene>
<dbReference type="KEGG" id="ssm:Spirs_1934"/>
<protein>
    <recommendedName>
        <fullName evidence="1">6-hydroxymethylpterin diphosphokinase MptE-like domain-containing protein</fullName>
    </recommendedName>
</protein>
<evidence type="ECO:0000259" key="1">
    <source>
        <dbReference type="Pfam" id="PF01973"/>
    </source>
</evidence>
<accession>E1R1B9</accession>
<reference evidence="2 3" key="1">
    <citation type="journal article" date="2010" name="Stand. Genomic Sci.">
        <title>Complete genome sequence of Spirochaeta smaragdinae type strain (SEBR 4228).</title>
        <authorList>
            <person name="Mavromatis K."/>
            <person name="Yasawong M."/>
            <person name="Chertkov O."/>
            <person name="Lapidus A."/>
            <person name="Lucas S."/>
            <person name="Nolan M."/>
            <person name="Del Rio T.G."/>
            <person name="Tice H."/>
            <person name="Cheng J.F."/>
            <person name="Pitluck S."/>
            <person name="Liolios K."/>
            <person name="Ivanova N."/>
            <person name="Tapia R."/>
            <person name="Han C."/>
            <person name="Bruce D."/>
            <person name="Goodwin L."/>
            <person name="Pati A."/>
            <person name="Chen A."/>
            <person name="Palaniappan K."/>
            <person name="Land M."/>
            <person name="Hauser L."/>
            <person name="Chang Y.J."/>
            <person name="Jeffries C.D."/>
            <person name="Detter J.C."/>
            <person name="Rohde M."/>
            <person name="Brambilla E."/>
            <person name="Spring S."/>
            <person name="Goker M."/>
            <person name="Sikorski J."/>
            <person name="Woyke T."/>
            <person name="Bristow J."/>
            <person name="Eisen J.A."/>
            <person name="Markowitz V."/>
            <person name="Hugenholtz P."/>
            <person name="Klenk H.P."/>
            <person name="Kyrpides N.C."/>
        </authorList>
    </citation>
    <scope>NUCLEOTIDE SEQUENCE [LARGE SCALE GENOMIC DNA]</scope>
    <source>
        <strain evidence="3">DSM 11293 / JCM 15392 / SEBR 4228</strain>
    </source>
</reference>
<name>E1R1B9_SEDSS</name>
<proteinExistence type="predicted"/>
<dbReference type="OrthoDB" id="304932at2"/>
<keyword evidence="3" id="KW-1185">Reference proteome</keyword>